<keyword evidence="2" id="KW-0677">Repeat</keyword>
<evidence type="ECO:0000313" key="5">
    <source>
        <dbReference type="WBParaSite" id="maker-uti_cns_0018715-snap-gene-0.4-mRNA-1"/>
    </source>
</evidence>
<dbReference type="Gene3D" id="1.20.58.60">
    <property type="match status" value="1"/>
</dbReference>
<keyword evidence="1" id="KW-0597">Phosphoprotein</keyword>
<dbReference type="WBParaSite" id="maker-uti_cns_0018715-snap-gene-0.4-mRNA-1">
    <property type="protein sequence ID" value="maker-uti_cns_0018715-snap-gene-0.4-mRNA-1"/>
    <property type="gene ID" value="maker-uti_cns_0018715-snap-gene-0.4"/>
</dbReference>
<protein>
    <submittedName>
        <fullName evidence="5">SH3_10 domain-containing protein</fullName>
    </submittedName>
</protein>
<keyword evidence="4" id="KW-1185">Reference proteome</keyword>
<organism evidence="4 5">
    <name type="scientific">Macrostomum lignano</name>
    <dbReference type="NCBI Taxonomy" id="282301"/>
    <lineage>
        <taxon>Eukaryota</taxon>
        <taxon>Metazoa</taxon>
        <taxon>Spiralia</taxon>
        <taxon>Lophotrochozoa</taxon>
        <taxon>Platyhelminthes</taxon>
        <taxon>Rhabditophora</taxon>
        <taxon>Macrostomorpha</taxon>
        <taxon>Macrostomida</taxon>
        <taxon>Macrostomidae</taxon>
        <taxon>Macrostomum</taxon>
    </lineage>
</organism>
<feature type="domain" description="Desmoplakin SH3" evidence="3">
    <location>
        <begin position="33"/>
        <end position="97"/>
    </location>
</feature>
<evidence type="ECO:0000313" key="4">
    <source>
        <dbReference type="Proteomes" id="UP000095280"/>
    </source>
</evidence>
<accession>A0A1I8IXE5</accession>
<evidence type="ECO:0000259" key="3">
    <source>
        <dbReference type="Pfam" id="PF17902"/>
    </source>
</evidence>
<dbReference type="Proteomes" id="UP000095280">
    <property type="component" value="Unplaced"/>
</dbReference>
<dbReference type="Gene3D" id="2.30.30.40">
    <property type="entry name" value="SH3 Domains"/>
    <property type="match status" value="1"/>
</dbReference>
<dbReference type="Pfam" id="PF17902">
    <property type="entry name" value="SH3_10"/>
    <property type="match status" value="1"/>
</dbReference>
<sequence>SMFSALSMWQFKADQLSHRARLLAPCHLRRPGAITEATWCRCLAAFSARVVGKPSEFETVFADEELQLLDNSDSWLWRVRSLRGRELLLPAPLLLLPPPCRPAVDAAEELRRQLEVAEFAECARLLARITFWSLALGIKGEYSESE</sequence>
<evidence type="ECO:0000256" key="2">
    <source>
        <dbReference type="ARBA" id="ARBA00022737"/>
    </source>
</evidence>
<dbReference type="InterPro" id="IPR041615">
    <property type="entry name" value="Desmoplakin_SH3"/>
</dbReference>
<name>A0A1I8IXE5_9PLAT</name>
<proteinExistence type="predicted"/>
<dbReference type="AlphaFoldDB" id="A0A1I8IXE5"/>
<reference evidence="5" key="1">
    <citation type="submission" date="2016-11" db="UniProtKB">
        <authorList>
            <consortium name="WormBaseParasite"/>
        </authorList>
    </citation>
    <scope>IDENTIFICATION</scope>
</reference>
<evidence type="ECO:0000256" key="1">
    <source>
        <dbReference type="ARBA" id="ARBA00022553"/>
    </source>
</evidence>